<dbReference type="Pfam" id="PF01425">
    <property type="entry name" value="Amidase"/>
    <property type="match status" value="1"/>
</dbReference>
<organism evidence="3 4">
    <name type="scientific">Phenylobacterium haematophilum</name>
    <dbReference type="NCBI Taxonomy" id="98513"/>
    <lineage>
        <taxon>Bacteria</taxon>
        <taxon>Pseudomonadati</taxon>
        <taxon>Pseudomonadota</taxon>
        <taxon>Alphaproteobacteria</taxon>
        <taxon>Caulobacterales</taxon>
        <taxon>Caulobacteraceae</taxon>
        <taxon>Phenylobacterium</taxon>
    </lineage>
</organism>
<dbReference type="PROSITE" id="PS00571">
    <property type="entry name" value="AMIDASES"/>
    <property type="match status" value="1"/>
</dbReference>
<evidence type="ECO:0000259" key="2">
    <source>
        <dbReference type="Pfam" id="PF01425"/>
    </source>
</evidence>
<dbReference type="PANTHER" id="PTHR11895:SF7">
    <property type="entry name" value="GLUTAMYL-TRNA(GLN) AMIDOTRANSFERASE SUBUNIT A, MITOCHONDRIAL"/>
    <property type="match status" value="1"/>
</dbReference>
<accession>A0A840A7A1</accession>
<protein>
    <submittedName>
        <fullName evidence="3">Asp-tRNA(Asn)/Glu-tRNA(Gln) amidotransferase A subunit family amidase</fullName>
    </submittedName>
</protein>
<dbReference type="RefSeq" id="WP_183777014.1">
    <property type="nucleotide sequence ID" value="NZ_JACIDK010000012.1"/>
</dbReference>
<evidence type="ECO:0000256" key="1">
    <source>
        <dbReference type="ARBA" id="ARBA00009199"/>
    </source>
</evidence>
<evidence type="ECO:0000313" key="4">
    <source>
        <dbReference type="Proteomes" id="UP000530564"/>
    </source>
</evidence>
<comment type="similarity">
    <text evidence="1">Belongs to the amidase family.</text>
</comment>
<dbReference type="InterPro" id="IPR036928">
    <property type="entry name" value="AS_sf"/>
</dbReference>
<dbReference type="SUPFAM" id="SSF75304">
    <property type="entry name" value="Amidase signature (AS) enzymes"/>
    <property type="match status" value="1"/>
</dbReference>
<keyword evidence="3" id="KW-0808">Transferase</keyword>
<keyword evidence="4" id="KW-1185">Reference proteome</keyword>
<sequence length="470" mass="49254">MNFEEYRKQDAVGLAAMVSKGDVSPSELLETAVARMVAVNPKINAVTMDLTEWGRQDVKRDIWGGPMAGVPFLLKDLGAQLAGSPTTAGSAVFRDATAAADSAITTAYKDAGLVLFGKTNTPEFGLMPVTEPALLGVCRNPWDTGRTPGGSSGGAAAAVAAGIVPAAHASDGGGSIRTPASACGLFGMKPSRGRVSFAPMGEGWGGASIQHAVTRSVRDSAALLDAVCQPQPGDPYFLAPPERPYAEEVRRDPGKLAIGFTTAALASDSLDPECAAAVLDAAKLCEGLGHMVEEVRVPGDLAAMQQGAGDVIAASIAATLDAEGERRGRPVTDGDVEMLTWLMYQRGKQISGAAYVRGLAAIHAYGRAMAGLFQQYDVLLLSTLGSPAIPVGHLTEDPREYTKRLFKFMPNTQAFNNTGQPAMTVPLAWSQGGLPIGIQFVGRMGDEALLFRLAGQLEQTRPWFDRVAPL</sequence>
<dbReference type="InterPro" id="IPR000120">
    <property type="entry name" value="Amidase"/>
</dbReference>
<dbReference type="GO" id="GO:0016740">
    <property type="term" value="F:transferase activity"/>
    <property type="evidence" value="ECO:0007669"/>
    <property type="project" value="UniProtKB-KW"/>
</dbReference>
<gene>
    <name evidence="3" type="ORF">GGQ61_004258</name>
</gene>
<dbReference type="Proteomes" id="UP000530564">
    <property type="component" value="Unassembled WGS sequence"/>
</dbReference>
<dbReference type="AlphaFoldDB" id="A0A840A7A1"/>
<evidence type="ECO:0000313" key="3">
    <source>
        <dbReference type="EMBL" id="MBB3893513.1"/>
    </source>
</evidence>
<dbReference type="PANTHER" id="PTHR11895">
    <property type="entry name" value="TRANSAMIDASE"/>
    <property type="match status" value="1"/>
</dbReference>
<proteinExistence type="inferred from homology"/>
<comment type="caution">
    <text evidence="3">The sequence shown here is derived from an EMBL/GenBank/DDBJ whole genome shotgun (WGS) entry which is preliminary data.</text>
</comment>
<name>A0A840A7A1_9CAUL</name>
<dbReference type="InterPro" id="IPR020556">
    <property type="entry name" value="Amidase_CS"/>
</dbReference>
<dbReference type="EMBL" id="JACIDK010000012">
    <property type="protein sequence ID" value="MBB3893513.1"/>
    <property type="molecule type" value="Genomic_DNA"/>
</dbReference>
<dbReference type="InterPro" id="IPR023631">
    <property type="entry name" value="Amidase_dom"/>
</dbReference>
<feature type="domain" description="Amidase" evidence="2">
    <location>
        <begin position="27"/>
        <end position="450"/>
    </location>
</feature>
<reference evidence="3 4" key="1">
    <citation type="submission" date="2020-08" db="EMBL/GenBank/DDBJ databases">
        <title>Genomic Encyclopedia of Type Strains, Phase IV (KMG-IV): sequencing the most valuable type-strain genomes for metagenomic binning, comparative biology and taxonomic classification.</title>
        <authorList>
            <person name="Goeker M."/>
        </authorList>
    </citation>
    <scope>NUCLEOTIDE SEQUENCE [LARGE SCALE GENOMIC DNA]</scope>
    <source>
        <strain evidence="3 4">DSM 21793</strain>
    </source>
</reference>
<dbReference type="Gene3D" id="3.90.1300.10">
    <property type="entry name" value="Amidase signature (AS) domain"/>
    <property type="match status" value="1"/>
</dbReference>